<gene>
    <name evidence="2" type="ORF">P171DRAFT_427958</name>
</gene>
<accession>A0A9P4PV70</accession>
<proteinExistence type="predicted"/>
<dbReference type="OrthoDB" id="5209734at2759"/>
<evidence type="ECO:0000313" key="3">
    <source>
        <dbReference type="Proteomes" id="UP000799764"/>
    </source>
</evidence>
<feature type="region of interest" description="Disordered" evidence="1">
    <location>
        <begin position="120"/>
        <end position="223"/>
    </location>
</feature>
<protein>
    <recommendedName>
        <fullName evidence="4">SMP domain-containing protein</fullName>
    </recommendedName>
</protein>
<sequence length="223" mass="23026">MATSVFRATRLISASRSAAPTASRVFNNRTFVSTARAMAATVDSDFISRITAAEKKLTKQDEPITGGPTAQAQRHAGQPLTRDVIHDITMGERKITQSDGPVSGGPTSIAQSILVATGSTRGSSALGSSNASNASGSTKGNSGPGVLDSETISKITEKEKQITGEDGPVRRGPTAQAQKHVGEPITSEALHDITEGEKNITGGERGKGGPTSTAQSELAKSRQ</sequence>
<evidence type="ECO:0000256" key="1">
    <source>
        <dbReference type="SAM" id="MobiDB-lite"/>
    </source>
</evidence>
<evidence type="ECO:0008006" key="4">
    <source>
        <dbReference type="Google" id="ProtNLM"/>
    </source>
</evidence>
<feature type="compositionally biased region" description="Polar residues" evidence="1">
    <location>
        <begin position="210"/>
        <end position="223"/>
    </location>
</feature>
<feature type="compositionally biased region" description="Basic and acidic residues" evidence="1">
    <location>
        <begin position="155"/>
        <end position="169"/>
    </location>
</feature>
<dbReference type="Proteomes" id="UP000799764">
    <property type="component" value="Unassembled WGS sequence"/>
</dbReference>
<comment type="caution">
    <text evidence="2">The sequence shown here is derived from an EMBL/GenBank/DDBJ whole genome shotgun (WGS) entry which is preliminary data.</text>
</comment>
<name>A0A9P4PV70_9PLEO</name>
<feature type="compositionally biased region" description="Basic and acidic residues" evidence="1">
    <location>
        <begin position="189"/>
        <end position="198"/>
    </location>
</feature>
<reference evidence="2" key="1">
    <citation type="journal article" date="2020" name="Stud. Mycol.">
        <title>101 Dothideomycetes genomes: a test case for predicting lifestyles and emergence of pathogens.</title>
        <authorList>
            <person name="Haridas S."/>
            <person name="Albert R."/>
            <person name="Binder M."/>
            <person name="Bloem J."/>
            <person name="Labutti K."/>
            <person name="Salamov A."/>
            <person name="Andreopoulos B."/>
            <person name="Baker S."/>
            <person name="Barry K."/>
            <person name="Bills G."/>
            <person name="Bluhm B."/>
            <person name="Cannon C."/>
            <person name="Castanera R."/>
            <person name="Culley D."/>
            <person name="Daum C."/>
            <person name="Ezra D."/>
            <person name="Gonzalez J."/>
            <person name="Henrissat B."/>
            <person name="Kuo A."/>
            <person name="Liang C."/>
            <person name="Lipzen A."/>
            <person name="Lutzoni F."/>
            <person name="Magnuson J."/>
            <person name="Mondo S."/>
            <person name="Nolan M."/>
            <person name="Ohm R."/>
            <person name="Pangilinan J."/>
            <person name="Park H.-J."/>
            <person name="Ramirez L."/>
            <person name="Alfaro M."/>
            <person name="Sun H."/>
            <person name="Tritt A."/>
            <person name="Yoshinaga Y."/>
            <person name="Zwiers L.-H."/>
            <person name="Turgeon B."/>
            <person name="Goodwin S."/>
            <person name="Spatafora J."/>
            <person name="Crous P."/>
            <person name="Grigoriev I."/>
        </authorList>
    </citation>
    <scope>NUCLEOTIDE SEQUENCE</scope>
    <source>
        <strain evidence="2">CBS 690.94</strain>
    </source>
</reference>
<organism evidence="2 3">
    <name type="scientific">Karstenula rhodostoma CBS 690.94</name>
    <dbReference type="NCBI Taxonomy" id="1392251"/>
    <lineage>
        <taxon>Eukaryota</taxon>
        <taxon>Fungi</taxon>
        <taxon>Dikarya</taxon>
        <taxon>Ascomycota</taxon>
        <taxon>Pezizomycotina</taxon>
        <taxon>Dothideomycetes</taxon>
        <taxon>Pleosporomycetidae</taxon>
        <taxon>Pleosporales</taxon>
        <taxon>Massarineae</taxon>
        <taxon>Didymosphaeriaceae</taxon>
        <taxon>Karstenula</taxon>
    </lineage>
</organism>
<evidence type="ECO:0000313" key="2">
    <source>
        <dbReference type="EMBL" id="KAF2449808.1"/>
    </source>
</evidence>
<dbReference type="EMBL" id="MU001494">
    <property type="protein sequence ID" value="KAF2449808.1"/>
    <property type="molecule type" value="Genomic_DNA"/>
</dbReference>
<keyword evidence="3" id="KW-1185">Reference proteome</keyword>
<feature type="compositionally biased region" description="Low complexity" evidence="1">
    <location>
        <begin position="122"/>
        <end position="141"/>
    </location>
</feature>
<dbReference type="AlphaFoldDB" id="A0A9P4PV70"/>
<feature type="region of interest" description="Disordered" evidence="1">
    <location>
        <begin position="58"/>
        <end position="80"/>
    </location>
</feature>